<evidence type="ECO:0000313" key="1">
    <source>
        <dbReference type="EMBL" id="DAE14587.1"/>
    </source>
</evidence>
<accession>A0A8S5Q726</accession>
<name>A0A8S5Q726_9VIRU</name>
<dbReference type="InterPro" id="IPR032675">
    <property type="entry name" value="LRR_dom_sf"/>
</dbReference>
<keyword evidence="1" id="KW-0675">Receptor</keyword>
<dbReference type="SUPFAM" id="SSF52047">
    <property type="entry name" value="RNI-like"/>
    <property type="match status" value="1"/>
</dbReference>
<reference evidence="1" key="1">
    <citation type="journal article" date="2021" name="Proc. Natl. Acad. Sci. U.S.A.">
        <title>A Catalog of Tens of Thousands of Viruses from Human Metagenomes Reveals Hidden Associations with Chronic Diseases.</title>
        <authorList>
            <person name="Tisza M.J."/>
            <person name="Buck C.B."/>
        </authorList>
    </citation>
    <scope>NUCLEOTIDE SEQUENCE</scope>
    <source>
        <strain evidence="1">Ct87y24</strain>
    </source>
</reference>
<dbReference type="GO" id="GO:0016301">
    <property type="term" value="F:kinase activity"/>
    <property type="evidence" value="ECO:0007669"/>
    <property type="project" value="UniProtKB-KW"/>
</dbReference>
<keyword evidence="1" id="KW-0418">Kinase</keyword>
<dbReference type="EMBL" id="BK015588">
    <property type="protein sequence ID" value="DAE14587.1"/>
    <property type="molecule type" value="Genomic_DNA"/>
</dbReference>
<sequence length="313" mass="35157">MGEVIPKDVVDQYRRLEQAQRDLRQAMRSRGIQVGDEETIDTYAAKLTAHEVPRIAIFKVSQFQGFLDEKLPNMYISPSYIQPDLSTLFYRCALLKELPNIEGLEKVVVMKNFVNEAVALEELRLPDLPQADSIRELAKSCTGLKKAVIGALPKARTIDYAFGLCSSLETAEIGAAPLVTNVYALFHSCPLLRKVKLSLEGGLVDNCTWMFNDDSLLEEVEGVIDVSRCTSTDRFATNCTSLREIRIKGLACDIALQWSVNLSLESVRYLIENAKAVSRKTIYLSRELVTRHQTEMERLGEVATGKGWTISYR</sequence>
<keyword evidence="1" id="KW-0808">Transferase</keyword>
<proteinExistence type="predicted"/>
<dbReference type="Gene3D" id="3.80.10.10">
    <property type="entry name" value="Ribonuclease Inhibitor"/>
    <property type="match status" value="1"/>
</dbReference>
<organism evidence="1">
    <name type="scientific">virus sp. ct87y24</name>
    <dbReference type="NCBI Taxonomy" id="2825805"/>
    <lineage>
        <taxon>Viruses</taxon>
    </lineage>
</organism>
<protein>
    <submittedName>
        <fullName evidence="1">LRR receptor-like serine/threonine-protein kinase</fullName>
    </submittedName>
</protein>